<feature type="compositionally biased region" description="Pro residues" evidence="12">
    <location>
        <begin position="1978"/>
        <end position="1988"/>
    </location>
</feature>
<evidence type="ECO:0000256" key="8">
    <source>
        <dbReference type="ARBA" id="ARBA00023136"/>
    </source>
</evidence>
<dbReference type="Pfam" id="PF22314">
    <property type="entry name" value="NPC1_MLD"/>
    <property type="match status" value="1"/>
</dbReference>
<dbReference type="PANTHER" id="PTHR45727:SF2">
    <property type="entry name" value="NPC INTRACELLULAR CHOLESTEROL TRANSPORTER 1"/>
    <property type="match status" value="1"/>
</dbReference>
<feature type="transmembrane region" description="Helical" evidence="13">
    <location>
        <begin position="97"/>
        <end position="115"/>
    </location>
</feature>
<keyword evidence="9" id="KW-1015">Disulfide bond</keyword>
<feature type="transmembrane region" description="Helical" evidence="13">
    <location>
        <begin position="232"/>
        <end position="251"/>
    </location>
</feature>
<feature type="transmembrane region" description="Helical" evidence="13">
    <location>
        <begin position="612"/>
        <end position="631"/>
    </location>
</feature>
<feature type="transmembrane region" description="Helical" evidence="13">
    <location>
        <begin position="791"/>
        <end position="813"/>
    </location>
</feature>
<feature type="transmembrane region" description="Helical" evidence="13">
    <location>
        <begin position="637"/>
        <end position="662"/>
    </location>
</feature>
<dbReference type="InterPro" id="IPR053958">
    <property type="entry name" value="HMGCR/SNAP/NPC1-like_SSD"/>
</dbReference>
<feature type="compositionally biased region" description="Low complexity" evidence="12">
    <location>
        <begin position="1765"/>
        <end position="1785"/>
    </location>
</feature>
<evidence type="ECO:0000256" key="10">
    <source>
        <dbReference type="ARBA" id="ARBA00023180"/>
    </source>
</evidence>
<evidence type="ECO:0000256" key="12">
    <source>
        <dbReference type="SAM" id="MobiDB-lite"/>
    </source>
</evidence>
<dbReference type="EMBL" id="KL250530">
    <property type="protein sequence ID" value="KGB33072.1"/>
    <property type="molecule type" value="Genomic_DNA"/>
</dbReference>
<evidence type="ECO:0000256" key="2">
    <source>
        <dbReference type="ARBA" id="ARBA00005585"/>
    </source>
</evidence>
<evidence type="ECO:0000256" key="4">
    <source>
        <dbReference type="ARBA" id="ARBA00022692"/>
    </source>
</evidence>
<dbReference type="Pfam" id="PF16414">
    <property type="entry name" value="NPC1_N"/>
    <property type="match status" value="2"/>
</dbReference>
<dbReference type="GO" id="GO:0015918">
    <property type="term" value="P:sterol transport"/>
    <property type="evidence" value="ECO:0007669"/>
    <property type="project" value="TreeGrafter"/>
</dbReference>
<evidence type="ECO:0000256" key="1">
    <source>
        <dbReference type="ARBA" id="ARBA00004141"/>
    </source>
</evidence>
<dbReference type="Gene3D" id="1.20.1640.10">
    <property type="entry name" value="Multidrug efflux transporter AcrB transmembrane domain"/>
    <property type="match status" value="2"/>
</dbReference>
<sequence>MALCSAAYVFVCFILWIHSVSSDCIWYGICDSSDPVHPRYCSYNGTAKALSNDGFKTLSSLCPNYAVGNSKVCCDENQLNYFSKSASLAAMLLKRTVWHYDHFLLCYVIVIQYFTEFRNNFNRVELVEIGNMFLSHSSTLNLNKNLGKSTDGGRSPFDIRFNVVNSSIYKNFQTIRPFDSLAYQCNQRVPKRASDPGGPACSCMDCSSACSSEPPDLPPQPSEPTKIFDIDVYLFSGYIVFSILTISFVTYQMTKLVYGYNSASISSCCTSDSDREHLIQQQQTQSENQPEGRISLLARLTAYFNEILTKMFALHGRLIARHPIIILFISLGIVLGLSGGLAFLQVTTDPVELWSGKESRSRLEKNYFDQQFGAFYRIEQIIVRPKNNSNFTHKALGDASGDAIFGAGLNKDFLLKIMDLQNQIQNISVYFEIEQKFINLSDICFQPLKPDNLGCAITSPIEYFQNNITLFNTVVDMRITLGLAGVLIVLASVLASIGFWSYLNLPITLIIVEVIPFLVLAIGVDNIFILVHEFEHSHNRSINDINLLKQYIHQYNNDNKQKNHSNSSTLNLTQNEQNHYDDQDQLNNFNEPIKQLVEDRIAESMGSIGPSILLTSLSESVAFFCGALTTMPAVRVFALYAAMAIVFNFLLQIFAFVALLTLDGRRYVARRFDVLFCFKLKHEFDNINETQQFNTSNHHSPLTSNYDVNKTNLTTGQNNRKVFSSDSDSLSLSSTAMDDDNIHEIDLAEHQPHERSENKKYKSASHSWLHYAVANYLSPVILSGWARPCIIIISLAWICFAASILPNGLHLILDQKLSMPTDSYMLDYFNALNNDLRVGPPVYFVITEGHNFTTLDGQNQVCGGTGCYNTSLLEKISSAALYPNRSWIVSPASSWIDDYFDWIDPSGSSLCCRINRNTHKFCPPDLVDNNCIPCPVYLDDGRPNALDFNHYLPYFLSENPGSNCPKGGKAAYSTGVRLLRDNITGSVTVGANYFMAYHGVLKKPDDYVNALKAARYYANKITQSWYATTDNYMNGPIRRNTVFPYSVFYVFYEQYLTLGNEAAFQLGICLLAIFVVTLVFFGFDIVATLMVIFGVVYIVISVSAVMVLWSITLNALSLVNLVVALGISVEFCAHIVRSFTISVLPTRVERAKESLNEMGSSILRGITLTKLGGIVVLAASKSRLFQIFYFRPKLNLAMSSSRLHNINHPNSNNLRAHGTVIQCIGGFLEAFQKIADCAYGSNCGLKDLGSSMTRFCLRERGLESRLRTFNSQLTECLTAPLVDRLEEWKRSVAQLDRENGKEWRRAKSELQRATCELEKLSKRSRRKGSSVSSCTVGGINGSVDSSSHNEIYAFSTMQSIDSNNNTVLHSGDNMHLNFVQHDLILKQQTLAELERVSLRRAVVEERRRFAELLTCLKPVLDSKLAIFGDVSLFEESIQAITHSLYDPNQIPSDIEEAIDYAVGLVTSNVLCDRKYSTSFGSGTRSDSRCTIRSTKHSTSSTTIGNGLEYSNSTGLSCHASELSLQSSISVSTNGSWNNSNNNCISGGSGSNYSQSTIHASEQHCDVLNPTQNSGATDNLLSHTTGGGVGDSFSLFENPDGSISGESGSLGRPVPNSVLDSINPVAAFSIYFCTFLHQPDWIPLPGLSNKSMNVNERQKTSSKSTQDNAVFGFPSENFNNNENDNGQDVNHERRTSNVDISVEADADDGGGGAGGTTTEDTEDGETDDEKLDHSDETRQDKSIPSPVYTNLNELKKAAARKFQSRNSPTVNNINNNSNNNETVPNNDSSSLYTSRKFSLPSNESMLTPTVVADSFPVSDINKVDSGLPQSSHFIWPPITTLDNVSCDSGGQEINSRSLCNTTHMSSVNNNNVSSLWEYNHLITTDQTTSPFLHPTSITQSSGYLATTLTPSLSSNGNDINTNNNLCDASQSSASTTNGDAIGYINTIVNSGTSTFRRRQSEYFKKSLDSTISSGKICSSPPPPPGPPLSPSSVKNSNYASVTPGLIRRGSQAYQQTPHIGNHLYDRPLVHPPRRSSSVSRELVSHNSSLNNINTVNNNNSLLTTNHHQHSSRLNLSDFAGNKNPSLFNSSLMYEQSTTTTNNNSNIHHHYQQQPQLNFLHRTSPNCSVTSMLQQNHYRQLQQQPSIQQEMFPSSCTPSISSANNNISHCSRIYSGNSNNNNGIVGRGSPIPGNNMDSNPSGTTNSQLMFGVKVLPNVVTPQLLNNTNSNHPSNHHQSRLPQRGGLMRQTSCEPSVISGSLMNNTIGGGGGGSSSLSRSQMNSTLLTDRQSSQEFMQQQQQQQFHYASNIHNSRQSSFLQSQHQASGVGDSTLKGQQHQLFTDDGVTSFIE</sequence>
<evidence type="ECO:0000256" key="6">
    <source>
        <dbReference type="ARBA" id="ARBA00022989"/>
    </source>
</evidence>
<keyword evidence="6 13" id="KW-1133">Transmembrane helix</keyword>
<evidence type="ECO:0000256" key="3">
    <source>
        <dbReference type="ARBA" id="ARBA00022448"/>
    </source>
</evidence>
<feature type="signal peptide" evidence="14">
    <location>
        <begin position="1"/>
        <end position="22"/>
    </location>
</feature>
<dbReference type="PROSITE" id="PS50156">
    <property type="entry name" value="SSD"/>
    <property type="match status" value="1"/>
</dbReference>
<feature type="domain" description="SSD" evidence="15">
    <location>
        <begin position="478"/>
        <end position="662"/>
    </location>
</feature>
<evidence type="ECO:0000256" key="9">
    <source>
        <dbReference type="ARBA" id="ARBA00023157"/>
    </source>
</evidence>
<feature type="region of interest" description="Disordered" evidence="12">
    <location>
        <begin position="1652"/>
        <end position="1746"/>
    </location>
</feature>
<dbReference type="STRING" id="6185.A0A094ZGT5"/>
<evidence type="ECO:0000256" key="14">
    <source>
        <dbReference type="SAM" id="SignalP"/>
    </source>
</evidence>
<organism evidence="16">
    <name type="scientific">Schistosoma haematobium</name>
    <name type="common">Blood fluke</name>
    <dbReference type="NCBI Taxonomy" id="6185"/>
    <lineage>
        <taxon>Eukaryota</taxon>
        <taxon>Metazoa</taxon>
        <taxon>Spiralia</taxon>
        <taxon>Lophotrochozoa</taxon>
        <taxon>Platyhelminthes</taxon>
        <taxon>Trematoda</taxon>
        <taxon>Digenea</taxon>
        <taxon>Strigeidida</taxon>
        <taxon>Schistosomatoidea</taxon>
        <taxon>Schistosomatidae</taxon>
        <taxon>Schistosoma</taxon>
    </lineage>
</organism>
<evidence type="ECO:0000256" key="11">
    <source>
        <dbReference type="ARBA" id="ARBA00034049"/>
    </source>
</evidence>
<dbReference type="Gene3D" id="1.20.1270.60">
    <property type="entry name" value="Arfaptin homology (AH) domain/BAR domain"/>
    <property type="match status" value="1"/>
</dbReference>
<gene>
    <name evidence="16" type="ORF">MS3_01217</name>
</gene>
<dbReference type="InterPro" id="IPR013606">
    <property type="entry name" value="I-BAR_dom"/>
</dbReference>
<dbReference type="SUPFAM" id="SSF103657">
    <property type="entry name" value="BAR/IMD domain-like"/>
    <property type="match status" value="1"/>
</dbReference>
<feature type="transmembrane region" description="Helical" evidence="13">
    <location>
        <begin position="1118"/>
        <end position="1136"/>
    </location>
</feature>
<dbReference type="GO" id="GO:0015485">
    <property type="term" value="F:cholesterol binding"/>
    <property type="evidence" value="ECO:0007669"/>
    <property type="project" value="TreeGrafter"/>
</dbReference>
<dbReference type="GO" id="GO:0005886">
    <property type="term" value="C:plasma membrane"/>
    <property type="evidence" value="ECO:0007669"/>
    <property type="project" value="TreeGrafter"/>
</dbReference>
<feature type="region of interest" description="Disordered" evidence="12">
    <location>
        <begin position="2220"/>
        <end position="2290"/>
    </location>
</feature>
<feature type="transmembrane region" description="Helical" evidence="13">
    <location>
        <begin position="324"/>
        <end position="344"/>
    </location>
</feature>
<dbReference type="InterPro" id="IPR027267">
    <property type="entry name" value="AH/BAR_dom_sf"/>
</dbReference>
<feature type="region of interest" description="Disordered" evidence="12">
    <location>
        <begin position="1590"/>
        <end position="1611"/>
    </location>
</feature>
<protein>
    <submittedName>
        <fullName evidence="16">Niemann-Pick C1 protein</fullName>
    </submittedName>
</protein>
<feature type="transmembrane region" description="Helical" evidence="13">
    <location>
        <begin position="1062"/>
        <end position="1083"/>
    </location>
</feature>
<feature type="transmembrane region" description="Helical" evidence="13">
    <location>
        <begin position="481"/>
        <end position="503"/>
    </location>
</feature>
<keyword evidence="8 13" id="KW-0472">Membrane</keyword>
<feature type="compositionally biased region" description="Low complexity" evidence="12">
    <location>
        <begin position="2033"/>
        <end position="2043"/>
    </location>
</feature>
<dbReference type="PANTHER" id="PTHR45727">
    <property type="entry name" value="NPC INTRACELLULAR CHOLESTEROL TRANSPORTER 1"/>
    <property type="match status" value="1"/>
</dbReference>
<evidence type="ECO:0000259" key="15">
    <source>
        <dbReference type="PROSITE" id="PS50156"/>
    </source>
</evidence>
<evidence type="ECO:0000313" key="16">
    <source>
        <dbReference type="EMBL" id="KGB33072.1"/>
    </source>
</evidence>
<feature type="chain" id="PRO_5001906192" evidence="14">
    <location>
        <begin position="23"/>
        <end position="2349"/>
    </location>
</feature>
<dbReference type="InterPro" id="IPR000731">
    <property type="entry name" value="SSD"/>
</dbReference>
<comment type="catalytic activity">
    <reaction evidence="11">
        <text>cholesterol(in) = cholesterol(out)</text>
        <dbReference type="Rhea" id="RHEA:39747"/>
        <dbReference type="ChEBI" id="CHEBI:16113"/>
    </reaction>
</comment>
<dbReference type="Pfam" id="PF12349">
    <property type="entry name" value="Sterol-sensing"/>
    <property type="match status" value="1"/>
</dbReference>
<keyword evidence="4 13" id="KW-0812">Transmembrane</keyword>
<evidence type="ECO:0000256" key="13">
    <source>
        <dbReference type="SAM" id="Phobius"/>
    </source>
</evidence>
<feature type="compositionally biased region" description="Basic and acidic residues" evidence="12">
    <location>
        <begin position="1729"/>
        <end position="1740"/>
    </location>
</feature>
<dbReference type="SUPFAM" id="SSF82866">
    <property type="entry name" value="Multidrug efflux transporter AcrB transmembrane domain"/>
    <property type="match status" value="2"/>
</dbReference>
<feature type="region of interest" description="Disordered" evidence="12">
    <location>
        <begin position="1970"/>
        <end position="1995"/>
    </location>
</feature>
<feature type="transmembrane region" description="Helical" evidence="13">
    <location>
        <begin position="509"/>
        <end position="531"/>
    </location>
</feature>
<feature type="transmembrane region" description="Helical" evidence="13">
    <location>
        <begin position="768"/>
        <end position="785"/>
    </location>
</feature>
<evidence type="ECO:0000256" key="7">
    <source>
        <dbReference type="ARBA" id="ARBA00023055"/>
    </source>
</evidence>
<comment type="similarity">
    <text evidence="2">Belongs to the patched family.</text>
</comment>
<keyword evidence="10" id="KW-0325">Glycoprotein</keyword>
<feature type="region of interest" description="Disordered" evidence="12">
    <location>
        <begin position="1760"/>
        <end position="1794"/>
    </location>
</feature>
<proteinExistence type="inferred from homology"/>
<keyword evidence="5 14" id="KW-0732">Signal</keyword>
<dbReference type="GO" id="GO:0042632">
    <property type="term" value="P:cholesterol homeostasis"/>
    <property type="evidence" value="ECO:0007669"/>
    <property type="project" value="TreeGrafter"/>
</dbReference>
<dbReference type="GO" id="GO:0007009">
    <property type="term" value="P:plasma membrane organization"/>
    <property type="evidence" value="ECO:0007669"/>
    <property type="project" value="InterPro"/>
</dbReference>
<feature type="compositionally biased region" description="Low complexity" evidence="12">
    <location>
        <begin position="2272"/>
        <end position="2290"/>
    </location>
</feature>
<dbReference type="Pfam" id="PF08397">
    <property type="entry name" value="IMD"/>
    <property type="match status" value="1"/>
</dbReference>
<feature type="compositionally biased region" description="Polar residues" evidence="12">
    <location>
        <begin position="1652"/>
        <end position="1667"/>
    </location>
</feature>
<name>A0A094ZGT5_SCHHA</name>
<dbReference type="GO" id="GO:0030299">
    <property type="term" value="P:intestinal cholesterol absorption"/>
    <property type="evidence" value="ECO:0007669"/>
    <property type="project" value="TreeGrafter"/>
</dbReference>
<dbReference type="InterPro" id="IPR053956">
    <property type="entry name" value="NPC1_MLD"/>
</dbReference>
<reference evidence="16" key="1">
    <citation type="journal article" date="2012" name="Nat. Genet.">
        <title>Whole-genome sequence of Schistosoma haematobium.</title>
        <authorList>
            <person name="Young N.D."/>
            <person name="Jex A.R."/>
            <person name="Li B."/>
            <person name="Liu S."/>
            <person name="Yang L."/>
            <person name="Xiong Z."/>
            <person name="Li Y."/>
            <person name="Cantacessi C."/>
            <person name="Hall R.S."/>
            <person name="Xu X."/>
            <person name="Chen F."/>
            <person name="Wu X."/>
            <person name="Zerlotini A."/>
            <person name="Oliveira G."/>
            <person name="Hofmann A."/>
            <person name="Zhang G."/>
            <person name="Fang X."/>
            <person name="Kang Y."/>
            <person name="Campbell B.E."/>
            <person name="Loukas A."/>
            <person name="Ranganathan S."/>
            <person name="Rollinson D."/>
            <person name="Rinaldi G."/>
            <person name="Brindley P.J."/>
            <person name="Yang H."/>
            <person name="Wang J."/>
            <person name="Wang J."/>
            <person name="Gasser R.B."/>
        </authorList>
    </citation>
    <scope>NUCLEOTIDE SEQUENCE [LARGE SCALE GENOMIC DNA]</scope>
</reference>
<feature type="region of interest" description="Disordered" evidence="12">
    <location>
        <begin position="1478"/>
        <end position="1505"/>
    </location>
</feature>
<keyword evidence="7" id="KW-0445">Lipid transport</keyword>
<accession>A0A094ZGT5</accession>
<evidence type="ECO:0000256" key="5">
    <source>
        <dbReference type="ARBA" id="ARBA00022729"/>
    </source>
</evidence>
<dbReference type="InterPro" id="IPR032190">
    <property type="entry name" value="NPC1_N"/>
</dbReference>
<feature type="region of interest" description="Disordered" evidence="12">
    <location>
        <begin position="2020"/>
        <end position="2043"/>
    </location>
</feature>
<feature type="transmembrane region" description="Helical" evidence="13">
    <location>
        <begin position="1089"/>
        <end position="1111"/>
    </location>
</feature>
<keyword evidence="3" id="KW-0813">Transport</keyword>
<comment type="subcellular location">
    <subcellularLocation>
        <location evidence="1">Membrane</location>
        <topology evidence="1">Multi-pass membrane protein</topology>
    </subcellularLocation>
</comment>
<feature type="compositionally biased region" description="Acidic residues" evidence="12">
    <location>
        <begin position="1718"/>
        <end position="1728"/>
    </location>
</feature>